<organism evidence="2 3">
    <name type="scientific">Lujinxingia sediminis</name>
    <dbReference type="NCBI Taxonomy" id="2480984"/>
    <lineage>
        <taxon>Bacteria</taxon>
        <taxon>Deltaproteobacteria</taxon>
        <taxon>Bradymonadales</taxon>
        <taxon>Lujinxingiaceae</taxon>
        <taxon>Lujinxingia</taxon>
    </lineage>
</organism>
<accession>A0ABY0CRY1</accession>
<keyword evidence="3" id="KW-1185">Reference proteome</keyword>
<sequence length="254" mass="26857">MRETTKSVLTLGMLVAGTLAVGIPQAQAQEVQAQAAPGYEAPAYQAPAVADGPRYSVSYAGRFMPATDDAVAMGVGAGPALRLGVEGLGIEELGLGVVVHSDARSATPFENTMKLDWKRTAVMVELDYGMRFADERLRPAARLGLGYMHHSLDLYADGGTSADWSNRFEGSAGSFAFTAQAVLDLTLLRSSSRAWAFGVYGAWGLAGHTRANFDAMEPVYADGERVERAPIDAGSAGALRPGGEIGFSLVWQPR</sequence>
<gene>
    <name evidence="2" type="ORF">EA187_12135</name>
</gene>
<dbReference type="RefSeq" id="WP_127780415.1">
    <property type="nucleotide sequence ID" value="NZ_SADD01000006.1"/>
</dbReference>
<feature type="chain" id="PRO_5045069888" description="Outer membrane protein beta-barrel domain-containing protein" evidence="1">
    <location>
        <begin position="29"/>
        <end position="254"/>
    </location>
</feature>
<dbReference type="Proteomes" id="UP000282926">
    <property type="component" value="Unassembled WGS sequence"/>
</dbReference>
<evidence type="ECO:0000256" key="1">
    <source>
        <dbReference type="SAM" id="SignalP"/>
    </source>
</evidence>
<protein>
    <recommendedName>
        <fullName evidence="4">Outer membrane protein beta-barrel domain-containing protein</fullName>
    </recommendedName>
</protein>
<evidence type="ECO:0000313" key="2">
    <source>
        <dbReference type="EMBL" id="RVU43569.1"/>
    </source>
</evidence>
<feature type="signal peptide" evidence="1">
    <location>
        <begin position="1"/>
        <end position="28"/>
    </location>
</feature>
<comment type="caution">
    <text evidence="2">The sequence shown here is derived from an EMBL/GenBank/DDBJ whole genome shotgun (WGS) entry which is preliminary data.</text>
</comment>
<name>A0ABY0CRY1_9DELT</name>
<evidence type="ECO:0000313" key="3">
    <source>
        <dbReference type="Proteomes" id="UP000282926"/>
    </source>
</evidence>
<reference evidence="2 3" key="1">
    <citation type="submission" date="2019-01" db="EMBL/GenBank/DDBJ databases">
        <title>Lujinxingia litoralis gen. nov., sp. nov. and Lujinxingia sediminis gen. nov., sp. nov., new members in the order Bradymonadales, isolated from coastal sediment.</title>
        <authorList>
            <person name="Li C.-M."/>
        </authorList>
    </citation>
    <scope>NUCLEOTIDE SEQUENCE [LARGE SCALE GENOMIC DNA]</scope>
    <source>
        <strain evidence="2 3">SEH01</strain>
    </source>
</reference>
<dbReference type="EMBL" id="SADD01000006">
    <property type="protein sequence ID" value="RVU43569.1"/>
    <property type="molecule type" value="Genomic_DNA"/>
</dbReference>
<evidence type="ECO:0008006" key="4">
    <source>
        <dbReference type="Google" id="ProtNLM"/>
    </source>
</evidence>
<keyword evidence="1" id="KW-0732">Signal</keyword>
<proteinExistence type="predicted"/>